<evidence type="ECO:0000313" key="2">
    <source>
        <dbReference type="EMBL" id="KAK8085681.1"/>
    </source>
</evidence>
<feature type="transmembrane region" description="Helical" evidence="1">
    <location>
        <begin position="312"/>
        <end position="333"/>
    </location>
</feature>
<organism evidence="2 3">
    <name type="scientific">Apiospora hydei</name>
    <dbReference type="NCBI Taxonomy" id="1337664"/>
    <lineage>
        <taxon>Eukaryota</taxon>
        <taxon>Fungi</taxon>
        <taxon>Dikarya</taxon>
        <taxon>Ascomycota</taxon>
        <taxon>Pezizomycotina</taxon>
        <taxon>Sordariomycetes</taxon>
        <taxon>Xylariomycetidae</taxon>
        <taxon>Amphisphaeriales</taxon>
        <taxon>Apiosporaceae</taxon>
        <taxon>Apiospora</taxon>
    </lineage>
</organism>
<keyword evidence="1" id="KW-0812">Transmembrane</keyword>
<protein>
    <submittedName>
        <fullName evidence="2">Uncharacterized protein</fullName>
    </submittedName>
</protein>
<accession>A0ABR1WQ84</accession>
<keyword evidence="1" id="KW-0472">Membrane</keyword>
<keyword evidence="3" id="KW-1185">Reference proteome</keyword>
<reference evidence="2 3" key="1">
    <citation type="submission" date="2023-01" db="EMBL/GenBank/DDBJ databases">
        <title>Analysis of 21 Apiospora genomes using comparative genomics revels a genus with tremendous synthesis potential of carbohydrate active enzymes and secondary metabolites.</title>
        <authorList>
            <person name="Sorensen T."/>
        </authorList>
    </citation>
    <scope>NUCLEOTIDE SEQUENCE [LARGE SCALE GENOMIC DNA]</scope>
    <source>
        <strain evidence="2 3">CBS 114990</strain>
    </source>
</reference>
<evidence type="ECO:0000313" key="3">
    <source>
        <dbReference type="Proteomes" id="UP001433268"/>
    </source>
</evidence>
<comment type="caution">
    <text evidence="2">The sequence shown here is derived from an EMBL/GenBank/DDBJ whole genome shotgun (WGS) entry which is preliminary data.</text>
</comment>
<sequence>MQNSPLERSLLASPIPKPIVSDLKKWLWGAINLKADSQPYFDFYSSKCLEYLADGGRNVFQRTHADVVKISDRILRGDAREDILAYVTSLEENGCQKSYSRCYAEHSVDLCATLLTMTDIGECNFKLSMQDFVTWTTGPLRHALTSHFVLTRTLEARDMRLDGVFNAPNLTRIGGIRILWTSNLANHLRLTEDDTAVFIYHHASFLKMYQSVSGTLYPNGFVEETLRTLALLFPQSDRTVSSWLRSAGDDGRSGVVDLTVAKCGTLRSRDRRFERFLYWHDRLVILKQAFDDAKPRTLSQWWWDRRDGVQWYTFWVAVLVFALTLFFGLVQSIEGAMQVYLSYKSMQ</sequence>
<proteinExistence type="predicted"/>
<gene>
    <name evidence="2" type="ORF">PG997_006952</name>
</gene>
<evidence type="ECO:0000256" key="1">
    <source>
        <dbReference type="SAM" id="Phobius"/>
    </source>
</evidence>
<name>A0ABR1WQ84_9PEZI</name>
<dbReference type="EMBL" id="JAQQWN010000005">
    <property type="protein sequence ID" value="KAK8085681.1"/>
    <property type="molecule type" value="Genomic_DNA"/>
</dbReference>
<dbReference type="Proteomes" id="UP001433268">
    <property type="component" value="Unassembled WGS sequence"/>
</dbReference>
<dbReference type="RefSeq" id="XP_066670190.1">
    <property type="nucleotide sequence ID" value="XM_066811267.1"/>
</dbReference>
<keyword evidence="1" id="KW-1133">Transmembrane helix</keyword>
<dbReference type="GeneID" id="92044327"/>